<organism evidence="3 5">
    <name type="scientific">Stigmatella aurantiaca (strain DW4/3-1)</name>
    <dbReference type="NCBI Taxonomy" id="378806"/>
    <lineage>
        <taxon>Bacteria</taxon>
        <taxon>Pseudomonadati</taxon>
        <taxon>Myxococcota</taxon>
        <taxon>Myxococcia</taxon>
        <taxon>Myxococcales</taxon>
        <taxon>Cystobacterineae</taxon>
        <taxon>Archangiaceae</taxon>
        <taxon>Stigmatella</taxon>
    </lineage>
</organism>
<evidence type="ECO:0000313" key="5">
    <source>
        <dbReference type="Proteomes" id="UP000032702"/>
    </source>
</evidence>
<evidence type="ECO:0000313" key="2">
    <source>
        <dbReference type="EMBL" id="ADO68448.1"/>
    </source>
</evidence>
<keyword evidence="4" id="KW-1185">Reference proteome</keyword>
<gene>
    <name evidence="2" type="ordered locus">STAUR_0644</name>
    <name evidence="3" type="ORF">STIAU_0806</name>
</gene>
<dbReference type="OrthoDB" id="9798761at2"/>
<feature type="domain" description="GmrSD restriction endonucleases N-terminal" evidence="1">
    <location>
        <begin position="23"/>
        <end position="223"/>
    </location>
</feature>
<proteinExistence type="predicted"/>
<dbReference type="EMBL" id="AAMD01000023">
    <property type="protein sequence ID" value="EAU68024.1"/>
    <property type="molecule type" value="Genomic_DNA"/>
</dbReference>
<dbReference type="eggNOG" id="COG1479">
    <property type="taxonomic scope" value="Bacteria"/>
</dbReference>
<name>Q097U9_STIAD</name>
<dbReference type="EMBL" id="CP002271">
    <property type="protein sequence ID" value="ADO68448.1"/>
    <property type="molecule type" value="Genomic_DNA"/>
</dbReference>
<dbReference type="AlphaFoldDB" id="Q097U9"/>
<dbReference type="KEGG" id="sur:STAUR_0644"/>
<dbReference type="Proteomes" id="UP000032702">
    <property type="component" value="Unassembled WGS sequence"/>
</dbReference>
<sequence length="536" mass="59150">MPQTPSGATLVPTELETKTFSVSALLDAIRKGRVRIPHFQRGFRWNDEDRRLLFDSLQSGFPIGTLLLARGEAPAAHIMLGGFAATVPQTPDALWVVDGQQRLVTLAMALLEDHSGAYRPLFFDLEANRFVTGPRRRSAPPYWVPTHVLSSSAVLNKWLRETAISAELSDRADAIASRLREYAVPAYLIPYDGQNDQLLQEIFARVNQRGRALEKHEVFQALHSSVMGGKGPIDRVRDELVQLGFGELDGSQIEKAAIAVAGGDPRKPLQDQVNGKPVAELLERTSKSLALTVEFLSGDAGVPHVSWLPYAGVIPALARFLSIHPSPHPRNRELLVRWFWRGTLTREHRTDNYIDLPKWRAIDQDEHGSVQRLLKLLSPVTEEDLPSALQPLVGGRSARRSTEYISLASLEPKVLAGEALGQDVPLASLIDHQLGFFEVEPIPGSDRTIASILLHPTDIPLDPFLLTGLAEPLLASHGLDEPSLRAWAAGDTQAFISLRSAQLLSHLRRFLTDAAGLHTRDQDRQPLDAYFAEEGA</sequence>
<reference evidence="2 4" key="2">
    <citation type="journal article" date="2011" name="Mol. Biol. Evol.">
        <title>Comparative genomic analysis of fruiting body formation in Myxococcales.</title>
        <authorList>
            <person name="Huntley S."/>
            <person name="Hamann N."/>
            <person name="Wegener-Feldbrugge S."/>
            <person name="Treuner-Lange A."/>
            <person name="Kube M."/>
            <person name="Reinhardt R."/>
            <person name="Klages S."/>
            <person name="Muller R."/>
            <person name="Ronning C.M."/>
            <person name="Nierman W.C."/>
            <person name="Sogaard-Andersen L."/>
        </authorList>
    </citation>
    <scope>NUCLEOTIDE SEQUENCE [LARGE SCALE GENOMIC DNA]</scope>
    <source>
        <strain evidence="2 4">DW4/3-1</strain>
    </source>
</reference>
<reference evidence="3 5" key="1">
    <citation type="submission" date="2006-04" db="EMBL/GenBank/DDBJ databases">
        <authorList>
            <person name="Nierman W.C."/>
        </authorList>
    </citation>
    <scope>NUCLEOTIDE SEQUENCE [LARGE SCALE GENOMIC DNA]</scope>
    <source>
        <strain evidence="3 5">DW4/3-1</strain>
    </source>
</reference>
<dbReference type="InterPro" id="IPR004919">
    <property type="entry name" value="GmrSD_N"/>
</dbReference>
<dbReference type="PANTHER" id="PTHR37292:SF2">
    <property type="entry name" value="DUF262 DOMAIN-CONTAINING PROTEIN"/>
    <property type="match status" value="1"/>
</dbReference>
<dbReference type="Proteomes" id="UP000001351">
    <property type="component" value="Chromosome"/>
</dbReference>
<dbReference type="PANTHER" id="PTHR37292">
    <property type="entry name" value="VNG6097C"/>
    <property type="match status" value="1"/>
</dbReference>
<evidence type="ECO:0000313" key="3">
    <source>
        <dbReference type="EMBL" id="EAU68024.1"/>
    </source>
</evidence>
<evidence type="ECO:0000259" key="1">
    <source>
        <dbReference type="Pfam" id="PF03235"/>
    </source>
</evidence>
<dbReference type="Pfam" id="PF03235">
    <property type="entry name" value="GmrSD_N"/>
    <property type="match status" value="1"/>
</dbReference>
<dbReference type="HOGENOM" id="CLU_021082_2_0_7"/>
<dbReference type="STRING" id="378806.STAUR_0644"/>
<protein>
    <submittedName>
        <fullName evidence="2">Conserved uncharacterized protein</fullName>
    </submittedName>
</protein>
<evidence type="ECO:0000313" key="4">
    <source>
        <dbReference type="Proteomes" id="UP000001351"/>
    </source>
</evidence>
<accession>Q097U9</accession>